<dbReference type="AlphaFoldDB" id="A0A6M3IEW2"/>
<gene>
    <name evidence="2" type="ORF">MM415B02005_0009</name>
</gene>
<keyword evidence="1" id="KW-0812">Transmembrane</keyword>
<feature type="transmembrane region" description="Helical" evidence="1">
    <location>
        <begin position="15"/>
        <end position="35"/>
    </location>
</feature>
<protein>
    <submittedName>
        <fullName evidence="2">Uncharacterized protein</fullName>
    </submittedName>
</protein>
<organism evidence="2">
    <name type="scientific">viral metagenome</name>
    <dbReference type="NCBI Taxonomy" id="1070528"/>
    <lineage>
        <taxon>unclassified sequences</taxon>
        <taxon>metagenomes</taxon>
        <taxon>organismal metagenomes</taxon>
    </lineage>
</organism>
<dbReference type="EMBL" id="MT141173">
    <property type="protein sequence ID" value="QJA55687.1"/>
    <property type="molecule type" value="Genomic_DNA"/>
</dbReference>
<reference evidence="2" key="1">
    <citation type="submission" date="2020-03" db="EMBL/GenBank/DDBJ databases">
        <title>The deep terrestrial virosphere.</title>
        <authorList>
            <person name="Holmfeldt K."/>
            <person name="Nilsson E."/>
            <person name="Simone D."/>
            <person name="Lopez-Fernandez M."/>
            <person name="Wu X."/>
            <person name="de Brujin I."/>
            <person name="Lundin D."/>
            <person name="Andersson A."/>
            <person name="Bertilsson S."/>
            <person name="Dopson M."/>
        </authorList>
    </citation>
    <scope>NUCLEOTIDE SEQUENCE</scope>
    <source>
        <strain evidence="2">MM415B02005</strain>
    </source>
</reference>
<proteinExistence type="predicted"/>
<sequence length="148" mass="16879">MLADNTNIFRLIERVAVWLFVLILSILGFMLRSALSDLDTATDRIVNIEKSMAVVQGNRFTATDGLELQRQLSILATRMPSEFPPKTWLDTVYSRDQNSIEKMLTVTSSNQQVMQDNQQKFQLLLEKIGTNQAMILERLGKIETKISD</sequence>
<keyword evidence="1" id="KW-0472">Membrane</keyword>
<name>A0A6M3IEW2_9ZZZZ</name>
<evidence type="ECO:0000313" key="2">
    <source>
        <dbReference type="EMBL" id="QJA55687.1"/>
    </source>
</evidence>
<accession>A0A6M3IEW2</accession>
<keyword evidence="1" id="KW-1133">Transmembrane helix</keyword>
<evidence type="ECO:0000256" key="1">
    <source>
        <dbReference type="SAM" id="Phobius"/>
    </source>
</evidence>